<protein>
    <recommendedName>
        <fullName evidence="4">Fungal N-terminal domain-containing protein</fullName>
    </recommendedName>
</protein>
<dbReference type="AlphaFoldDB" id="A0A5M8PBF6"/>
<comment type="caution">
    <text evidence="2">The sequence shown here is derived from an EMBL/GenBank/DDBJ whole genome shotgun (WGS) entry which is preliminary data.</text>
</comment>
<feature type="region of interest" description="Disordered" evidence="1">
    <location>
        <begin position="167"/>
        <end position="201"/>
    </location>
</feature>
<accession>A0A5M8PBF6</accession>
<evidence type="ECO:0000313" key="2">
    <source>
        <dbReference type="EMBL" id="KAA6406617.1"/>
    </source>
</evidence>
<evidence type="ECO:0000256" key="1">
    <source>
        <dbReference type="SAM" id="MobiDB-lite"/>
    </source>
</evidence>
<name>A0A5M8PBF6_9LECA</name>
<dbReference type="PANTHER" id="PTHR38886:SF1">
    <property type="entry name" value="NACHT-NTPASE AND P-LOOP NTPASES N-TERMINAL DOMAIN-CONTAINING PROTEIN"/>
    <property type="match status" value="1"/>
</dbReference>
<feature type="compositionally biased region" description="Basic and acidic residues" evidence="1">
    <location>
        <begin position="188"/>
        <end position="201"/>
    </location>
</feature>
<proteinExistence type="predicted"/>
<gene>
    <name evidence="2" type="ORF">FRX48_09549</name>
</gene>
<dbReference type="OrthoDB" id="3045089at2759"/>
<sequence>MAISWSVGDIIACSQLAYKLIRALKDTGGAKEDYQDLINDLSSIHRTLLEVEQMHHATQLTTATINAILFEAHSLSKIMDDFLTTIEAYHSALSGLSAESSTSRYQDLALRKRLASHLQSITPLIAVAAFKAANDPDDALYDRYHARNKTPVEDIDNLVVYKQISKGAGGSEDNKPTELINPTYQRVKHPEKFFESDKSSR</sequence>
<dbReference type="PANTHER" id="PTHR38886">
    <property type="entry name" value="SESA DOMAIN-CONTAINING PROTEIN"/>
    <property type="match status" value="1"/>
</dbReference>
<evidence type="ECO:0000313" key="3">
    <source>
        <dbReference type="Proteomes" id="UP000324767"/>
    </source>
</evidence>
<organism evidence="2 3">
    <name type="scientific">Lasallia pustulata</name>
    <dbReference type="NCBI Taxonomy" id="136370"/>
    <lineage>
        <taxon>Eukaryota</taxon>
        <taxon>Fungi</taxon>
        <taxon>Dikarya</taxon>
        <taxon>Ascomycota</taxon>
        <taxon>Pezizomycotina</taxon>
        <taxon>Lecanoromycetes</taxon>
        <taxon>OSLEUM clade</taxon>
        <taxon>Umbilicariomycetidae</taxon>
        <taxon>Umbilicariales</taxon>
        <taxon>Umbilicariaceae</taxon>
        <taxon>Lasallia</taxon>
    </lineage>
</organism>
<dbReference type="EMBL" id="VXIT01000024">
    <property type="protein sequence ID" value="KAA6406617.1"/>
    <property type="molecule type" value="Genomic_DNA"/>
</dbReference>
<reference evidence="2 3" key="1">
    <citation type="submission" date="2019-09" db="EMBL/GenBank/DDBJ databases">
        <title>The hologenome of the rock-dwelling lichen Lasallia pustulata.</title>
        <authorList>
            <person name="Greshake Tzovaras B."/>
            <person name="Segers F."/>
            <person name="Bicker A."/>
            <person name="Dal Grande F."/>
            <person name="Otte J."/>
            <person name="Hankeln T."/>
            <person name="Schmitt I."/>
            <person name="Ebersberger I."/>
        </authorList>
    </citation>
    <scope>NUCLEOTIDE SEQUENCE [LARGE SCALE GENOMIC DNA]</scope>
    <source>
        <strain evidence="2">A1-1</strain>
    </source>
</reference>
<dbReference type="Proteomes" id="UP000324767">
    <property type="component" value="Unassembled WGS sequence"/>
</dbReference>
<evidence type="ECO:0008006" key="4">
    <source>
        <dbReference type="Google" id="ProtNLM"/>
    </source>
</evidence>